<dbReference type="PANTHER" id="PTHR30476:SF0">
    <property type="entry name" value="UPF0234 PROTEIN YAJQ"/>
    <property type="match status" value="1"/>
</dbReference>
<dbReference type="Proteomes" id="UP000269669">
    <property type="component" value="Unassembled WGS sequence"/>
</dbReference>
<gene>
    <name evidence="4" type="ORF">EDE15_1324</name>
</gene>
<dbReference type="InterPro" id="IPR036183">
    <property type="entry name" value="YajQ-like_sf"/>
</dbReference>
<keyword evidence="5" id="KW-1185">Reference proteome</keyword>
<dbReference type="RefSeq" id="WP_125484514.1">
    <property type="nucleotide sequence ID" value="NZ_RSDW01000001.1"/>
</dbReference>
<dbReference type="Gene3D" id="3.30.70.860">
    <property type="match status" value="1"/>
</dbReference>
<protein>
    <recommendedName>
        <fullName evidence="3">Nucleotide-binding protein EDE15_1324</fullName>
    </recommendedName>
</protein>
<evidence type="ECO:0000256" key="2">
    <source>
        <dbReference type="ARBA" id="ARBA00093450"/>
    </source>
</evidence>
<evidence type="ECO:0000256" key="1">
    <source>
        <dbReference type="ARBA" id="ARBA00022741"/>
    </source>
</evidence>
<evidence type="ECO:0000313" key="5">
    <source>
        <dbReference type="Proteomes" id="UP000269669"/>
    </source>
</evidence>
<keyword evidence="1 3" id="KW-0547">Nucleotide-binding</keyword>
<dbReference type="GO" id="GO:0005829">
    <property type="term" value="C:cytosol"/>
    <property type="evidence" value="ECO:0007669"/>
    <property type="project" value="TreeGrafter"/>
</dbReference>
<evidence type="ECO:0000256" key="3">
    <source>
        <dbReference type="HAMAP-Rule" id="MF_00632"/>
    </source>
</evidence>
<dbReference type="OrthoDB" id="9801447at2"/>
<evidence type="ECO:0000313" key="4">
    <source>
        <dbReference type="EMBL" id="RSL15819.1"/>
    </source>
</evidence>
<dbReference type="GO" id="GO:0000166">
    <property type="term" value="F:nucleotide binding"/>
    <property type="evidence" value="ECO:0007669"/>
    <property type="project" value="UniProtKB-UniRule"/>
</dbReference>
<dbReference type="PANTHER" id="PTHR30476">
    <property type="entry name" value="UPF0234 PROTEIN YAJQ"/>
    <property type="match status" value="1"/>
</dbReference>
<comment type="similarity">
    <text evidence="2 3">Belongs to the YajQ family.</text>
</comment>
<dbReference type="InterPro" id="IPR007551">
    <property type="entry name" value="YajQ/Smlt4090-like"/>
</dbReference>
<proteinExistence type="inferred from homology"/>
<organism evidence="4 5">
    <name type="scientific">Edaphobacter aggregans</name>
    <dbReference type="NCBI Taxonomy" id="570835"/>
    <lineage>
        <taxon>Bacteria</taxon>
        <taxon>Pseudomonadati</taxon>
        <taxon>Acidobacteriota</taxon>
        <taxon>Terriglobia</taxon>
        <taxon>Terriglobales</taxon>
        <taxon>Acidobacteriaceae</taxon>
        <taxon>Edaphobacter</taxon>
    </lineage>
</organism>
<sequence length="166" mass="18327">MASDNSFDVVSKVELQEVKNAIEQASKEVHARFDLKDSKSKIELEGTDAIQLASASEYTLKAVIEILSQKLVKRGVSLKNLEFEKLEPAANSSVRQKIKLVQGIPSEKAKIIVAAIKDSKKKAQASIQGDTVRVVSKDRDTLQEVMALLRGKDIGVELQFTNFRSN</sequence>
<dbReference type="EMBL" id="RSDW01000001">
    <property type="protein sequence ID" value="RSL15819.1"/>
    <property type="molecule type" value="Genomic_DNA"/>
</dbReference>
<dbReference type="HAMAP" id="MF_00632">
    <property type="entry name" value="UPF0234"/>
    <property type="match status" value="1"/>
</dbReference>
<dbReference type="AlphaFoldDB" id="A0A428MGE0"/>
<dbReference type="InterPro" id="IPR035571">
    <property type="entry name" value="UPF0234-like_C"/>
</dbReference>
<comment type="function">
    <text evidence="3">Nucleotide-binding protein.</text>
</comment>
<dbReference type="NCBIfam" id="NF003819">
    <property type="entry name" value="PRK05412.1"/>
    <property type="match status" value="1"/>
</dbReference>
<comment type="caution">
    <text evidence="4">The sequence shown here is derived from an EMBL/GenBank/DDBJ whole genome shotgun (WGS) entry which is preliminary data.</text>
</comment>
<name>A0A428MGE0_9BACT</name>
<dbReference type="Pfam" id="PF04461">
    <property type="entry name" value="YajQ"/>
    <property type="match status" value="1"/>
</dbReference>
<reference evidence="4 5" key="1">
    <citation type="submission" date="2018-12" db="EMBL/GenBank/DDBJ databases">
        <title>Sequencing of bacterial isolates from soil warming experiment in Harvard Forest, Massachusetts, USA.</title>
        <authorList>
            <person name="Deangelis K."/>
        </authorList>
    </citation>
    <scope>NUCLEOTIDE SEQUENCE [LARGE SCALE GENOMIC DNA]</scope>
    <source>
        <strain evidence="4 5">EB153</strain>
    </source>
</reference>
<dbReference type="SUPFAM" id="SSF89963">
    <property type="entry name" value="YajQ-like"/>
    <property type="match status" value="2"/>
</dbReference>
<dbReference type="InterPro" id="IPR035570">
    <property type="entry name" value="UPF0234_N"/>
</dbReference>
<dbReference type="Gene3D" id="3.30.70.990">
    <property type="entry name" value="YajQ-like, domain 2"/>
    <property type="match status" value="1"/>
</dbReference>
<accession>A0A428MGE0</accession>
<dbReference type="CDD" id="cd11740">
    <property type="entry name" value="YajQ_like"/>
    <property type="match status" value="1"/>
</dbReference>